<proteinExistence type="predicted"/>
<evidence type="ECO:0000313" key="3">
    <source>
        <dbReference type="Proteomes" id="UP000245263"/>
    </source>
</evidence>
<dbReference type="RefSeq" id="WP_242935362.1">
    <property type="nucleotide sequence ID" value="NZ_AP025028.1"/>
</dbReference>
<name>A0ABN6KEJ8_9LEPT</name>
<accession>A0ABN6KEJ8</accession>
<feature type="domain" description="NAD glycohydrolase translocation F5/8 type C" evidence="1">
    <location>
        <begin position="161"/>
        <end position="295"/>
    </location>
</feature>
<dbReference type="NCBIfam" id="NF047619">
    <property type="entry name" value="NADase_discoid"/>
    <property type="match status" value="1"/>
</dbReference>
<reference evidence="2 3" key="1">
    <citation type="submission" date="2021-08" db="EMBL/GenBank/DDBJ databases">
        <title>Complete genome sequence of Leptospira kobayashii strain E30.</title>
        <authorList>
            <person name="Nakao R."/>
            <person name="Nakamura S."/>
            <person name="Masuzawa T."/>
            <person name="Koizumi N."/>
        </authorList>
    </citation>
    <scope>NUCLEOTIDE SEQUENCE [LARGE SCALE GENOMIC DNA]</scope>
    <source>
        <strain evidence="2 3">E30</strain>
    </source>
</reference>
<sequence>MKPIFFYEVAGFMRFFKIIPFLFLFLFTIACGKKIHFSMVTATSMDNGLPFLVLDGKKWNAEPGAEFVKVHFYADEPFSLSKVSFESCNGNFKDRVAAYVNFDEVYGSTDVEKSNAEVVFEPVVQARSVTLNFQRNLDVCLKQVKFFDEKKKAYRTYTPEIIKGAATASETASPEASYNVLNLFDSKYENAYASVKGGKGVTLNFDFEKEQEITKLKFWNGYQRSDVHCIKNGRIKDFILTGDNGYSAKLSIEDSMGSQEVTLPKPFEGKKLTLTVDSLYEGYSEKGFVLSELRFGNDDGWFALDTLPKSKDLAAKNFDYFTKASLRKVLNRGLTGREVTEVVEGAVTDLPEGASPEVQVEENVDPPSSSDWTIRLRSDGTFFLEGSTLRTNYEEGQEKSQKFYGMGNYEVKSTEGGKIDLRIFGFLRKQAFTSFLDYGEGDCNGCGRDCNIVKNPDPNNTEKIFQEFITLQARGKNYYLTNTKKQNLDFSTLELSLE</sequence>
<evidence type="ECO:0000313" key="2">
    <source>
        <dbReference type="EMBL" id="BDA78018.1"/>
    </source>
</evidence>
<dbReference type="Pfam" id="PF25302">
    <property type="entry name" value="NADase_transloc"/>
    <property type="match status" value="1"/>
</dbReference>
<organism evidence="2 3">
    <name type="scientific">Leptospira kobayashii</name>
    <dbReference type="NCBI Taxonomy" id="1917830"/>
    <lineage>
        <taxon>Bacteria</taxon>
        <taxon>Pseudomonadati</taxon>
        <taxon>Spirochaetota</taxon>
        <taxon>Spirochaetia</taxon>
        <taxon>Leptospirales</taxon>
        <taxon>Leptospiraceae</taxon>
        <taxon>Leptospira</taxon>
    </lineage>
</organism>
<protein>
    <recommendedName>
        <fullName evidence="1">NAD glycohydrolase translocation F5/8 type C domain-containing protein</fullName>
    </recommendedName>
</protein>
<keyword evidence="3" id="KW-1185">Reference proteome</keyword>
<dbReference type="PROSITE" id="PS51257">
    <property type="entry name" value="PROKAR_LIPOPROTEIN"/>
    <property type="match status" value="1"/>
</dbReference>
<dbReference type="InterPro" id="IPR057561">
    <property type="entry name" value="NADase_transloc"/>
</dbReference>
<dbReference type="EMBL" id="AP025028">
    <property type="protein sequence ID" value="BDA78018.1"/>
    <property type="molecule type" value="Genomic_DNA"/>
</dbReference>
<evidence type="ECO:0000259" key="1">
    <source>
        <dbReference type="Pfam" id="PF25302"/>
    </source>
</evidence>
<dbReference type="Gene3D" id="2.60.120.260">
    <property type="entry name" value="Galactose-binding domain-like"/>
    <property type="match status" value="1"/>
</dbReference>
<dbReference type="Proteomes" id="UP000245263">
    <property type="component" value="Chromosome 1"/>
</dbReference>
<gene>
    <name evidence="2" type="ORF">LPTSP3_g09480</name>
</gene>